<name>A0AB39UU83_9GAMM</name>
<dbReference type="PANTHER" id="PTHR30269">
    <property type="entry name" value="TRANSMEMBRANE PROTEIN YFCA"/>
    <property type="match status" value="1"/>
</dbReference>
<evidence type="ECO:0000256" key="7">
    <source>
        <dbReference type="ARBA" id="ARBA00023136"/>
    </source>
</evidence>
<dbReference type="InterPro" id="IPR052017">
    <property type="entry name" value="TSUP"/>
</dbReference>
<accession>A0AB39UU83</accession>
<evidence type="ECO:0000256" key="8">
    <source>
        <dbReference type="RuleBase" id="RU363041"/>
    </source>
</evidence>
<evidence type="ECO:0000256" key="2">
    <source>
        <dbReference type="ARBA" id="ARBA00009142"/>
    </source>
</evidence>
<evidence type="ECO:0000256" key="1">
    <source>
        <dbReference type="ARBA" id="ARBA00004651"/>
    </source>
</evidence>
<evidence type="ECO:0000256" key="5">
    <source>
        <dbReference type="ARBA" id="ARBA00022692"/>
    </source>
</evidence>
<evidence type="ECO:0000256" key="4">
    <source>
        <dbReference type="ARBA" id="ARBA00022475"/>
    </source>
</evidence>
<feature type="transmembrane region" description="Helical" evidence="8">
    <location>
        <begin position="93"/>
        <end position="110"/>
    </location>
</feature>
<sequence>MLFGAAALAGGVDAIAGGGGLIAMPALLLAGIPPQAALATNKLQGSVGTFFAARYFIRHGQVSVADIRSWILGTFLGAVAGTALVLTLDVRQVGTILPVLLLGMALYYLLSPNLGEVDRARRVSPAVFAGLICPLLGFYDGFFGPGTGSFMALACVTLMGHNLTRATAHTKVLNFTSNLASLGYFLAFGEVAWLAGLVMMAGQFAGASLGARLVIRQGARLVRPVAVIMCVLMSARLLWRG</sequence>
<evidence type="ECO:0000313" key="9">
    <source>
        <dbReference type="EMBL" id="XDT71608.1"/>
    </source>
</evidence>
<organism evidence="9">
    <name type="scientific">Thermohahella caldifontis</name>
    <dbReference type="NCBI Taxonomy" id="3142973"/>
    <lineage>
        <taxon>Bacteria</taxon>
        <taxon>Pseudomonadati</taxon>
        <taxon>Pseudomonadota</taxon>
        <taxon>Gammaproteobacteria</taxon>
        <taxon>Oceanospirillales</taxon>
        <taxon>Hahellaceae</taxon>
        <taxon>Thermohahella</taxon>
    </lineage>
</organism>
<dbReference type="KEGG" id="tcd:AAIA72_12420"/>
<feature type="transmembrane region" description="Helical" evidence="8">
    <location>
        <begin position="69"/>
        <end position="87"/>
    </location>
</feature>
<keyword evidence="4 8" id="KW-1003">Cell membrane</keyword>
<dbReference type="RefSeq" id="WP_369600635.1">
    <property type="nucleotide sequence ID" value="NZ_CP154858.1"/>
</dbReference>
<gene>
    <name evidence="9" type="ORF">AAIA72_12420</name>
</gene>
<dbReference type="Pfam" id="PF01925">
    <property type="entry name" value="TauE"/>
    <property type="match status" value="1"/>
</dbReference>
<reference evidence="9" key="1">
    <citation type="submission" date="2024-05" db="EMBL/GenBank/DDBJ databases">
        <title>Genome sequencing of novel strain.</title>
        <authorList>
            <person name="Ganbat D."/>
            <person name="Ganbat S."/>
            <person name="Lee S.-J."/>
        </authorList>
    </citation>
    <scope>NUCLEOTIDE SEQUENCE</scope>
    <source>
        <strain evidence="9">SMD15-11</strain>
    </source>
</reference>
<keyword evidence="3" id="KW-0813">Transport</keyword>
<proteinExistence type="inferred from homology"/>
<protein>
    <recommendedName>
        <fullName evidence="8">Probable membrane transporter protein</fullName>
    </recommendedName>
</protein>
<dbReference type="InterPro" id="IPR002781">
    <property type="entry name" value="TM_pro_TauE-like"/>
</dbReference>
<dbReference type="EMBL" id="CP154858">
    <property type="protein sequence ID" value="XDT71608.1"/>
    <property type="molecule type" value="Genomic_DNA"/>
</dbReference>
<dbReference type="GO" id="GO:0005886">
    <property type="term" value="C:plasma membrane"/>
    <property type="evidence" value="ECO:0007669"/>
    <property type="project" value="UniProtKB-SubCell"/>
</dbReference>
<evidence type="ECO:0000256" key="6">
    <source>
        <dbReference type="ARBA" id="ARBA00022989"/>
    </source>
</evidence>
<comment type="similarity">
    <text evidence="2 8">Belongs to the 4-toluene sulfonate uptake permease (TSUP) (TC 2.A.102) family.</text>
</comment>
<dbReference type="PANTHER" id="PTHR30269:SF0">
    <property type="entry name" value="MEMBRANE TRANSPORTER PROTEIN YFCA-RELATED"/>
    <property type="match status" value="1"/>
</dbReference>
<feature type="transmembrane region" description="Helical" evidence="8">
    <location>
        <begin position="221"/>
        <end position="239"/>
    </location>
</feature>
<keyword evidence="5 8" id="KW-0812">Transmembrane</keyword>
<comment type="subcellular location">
    <subcellularLocation>
        <location evidence="1 8">Cell membrane</location>
        <topology evidence="1 8">Multi-pass membrane protein</topology>
    </subcellularLocation>
</comment>
<keyword evidence="7 8" id="KW-0472">Membrane</keyword>
<feature type="transmembrane region" description="Helical" evidence="8">
    <location>
        <begin position="122"/>
        <end position="139"/>
    </location>
</feature>
<evidence type="ECO:0000256" key="3">
    <source>
        <dbReference type="ARBA" id="ARBA00022448"/>
    </source>
</evidence>
<feature type="transmembrane region" description="Helical" evidence="8">
    <location>
        <begin position="182"/>
        <end position="209"/>
    </location>
</feature>
<dbReference type="AlphaFoldDB" id="A0AB39UU83"/>
<keyword evidence="6 8" id="KW-1133">Transmembrane helix</keyword>